<dbReference type="RefSeq" id="WP_376878487.1">
    <property type="nucleotide sequence ID" value="NZ_JBHUHP010000016.1"/>
</dbReference>
<reference evidence="11" key="1">
    <citation type="journal article" date="2019" name="Int. J. Syst. Evol. Microbiol.">
        <title>The Global Catalogue of Microorganisms (GCM) 10K type strain sequencing project: providing services to taxonomists for standard genome sequencing and annotation.</title>
        <authorList>
            <consortium name="The Broad Institute Genomics Platform"/>
            <consortium name="The Broad Institute Genome Sequencing Center for Infectious Disease"/>
            <person name="Wu L."/>
            <person name="Ma J."/>
        </authorList>
    </citation>
    <scope>NUCLEOTIDE SEQUENCE [LARGE SCALE GENOMIC DNA]</scope>
    <source>
        <strain evidence="11">JCM 3338</strain>
    </source>
</reference>
<evidence type="ECO:0000256" key="5">
    <source>
        <dbReference type="ARBA" id="ARBA00022989"/>
    </source>
</evidence>
<feature type="transmembrane region" description="Helical" evidence="7">
    <location>
        <begin position="239"/>
        <end position="257"/>
    </location>
</feature>
<evidence type="ECO:0000256" key="7">
    <source>
        <dbReference type="RuleBase" id="RU363032"/>
    </source>
</evidence>
<dbReference type="PROSITE" id="PS50928">
    <property type="entry name" value="ABC_TM1"/>
    <property type="match status" value="1"/>
</dbReference>
<dbReference type="Gene3D" id="1.10.3720.10">
    <property type="entry name" value="MetI-like"/>
    <property type="match status" value="1"/>
</dbReference>
<evidence type="ECO:0000259" key="9">
    <source>
        <dbReference type="PROSITE" id="PS50928"/>
    </source>
</evidence>
<feature type="transmembrane region" description="Helical" evidence="7">
    <location>
        <begin position="115"/>
        <end position="137"/>
    </location>
</feature>
<dbReference type="Pfam" id="PF00528">
    <property type="entry name" value="BPD_transp_1"/>
    <property type="match status" value="1"/>
</dbReference>
<dbReference type="InterPro" id="IPR000515">
    <property type="entry name" value="MetI-like"/>
</dbReference>
<dbReference type="PANTHER" id="PTHR30151">
    <property type="entry name" value="ALKANE SULFONATE ABC TRANSPORTER-RELATED, MEMBRANE SUBUNIT"/>
    <property type="match status" value="1"/>
</dbReference>
<feature type="compositionally biased region" description="Low complexity" evidence="8">
    <location>
        <begin position="7"/>
        <end position="20"/>
    </location>
</feature>
<comment type="caution">
    <text evidence="10">The sequence shown here is derived from an EMBL/GenBank/DDBJ whole genome shotgun (WGS) entry which is preliminary data.</text>
</comment>
<keyword evidence="4 7" id="KW-0812">Transmembrane</keyword>
<evidence type="ECO:0000256" key="6">
    <source>
        <dbReference type="ARBA" id="ARBA00023136"/>
    </source>
</evidence>
<feature type="transmembrane region" description="Helical" evidence="7">
    <location>
        <begin position="143"/>
        <end position="162"/>
    </location>
</feature>
<evidence type="ECO:0000313" key="11">
    <source>
        <dbReference type="Proteomes" id="UP001597402"/>
    </source>
</evidence>
<keyword evidence="2 7" id="KW-0813">Transport</keyword>
<evidence type="ECO:0000256" key="3">
    <source>
        <dbReference type="ARBA" id="ARBA00022475"/>
    </source>
</evidence>
<evidence type="ECO:0000256" key="4">
    <source>
        <dbReference type="ARBA" id="ARBA00022692"/>
    </source>
</evidence>
<keyword evidence="6 7" id="KW-0472">Membrane</keyword>
<evidence type="ECO:0000256" key="8">
    <source>
        <dbReference type="SAM" id="MobiDB-lite"/>
    </source>
</evidence>
<keyword evidence="5 7" id="KW-1133">Transmembrane helix</keyword>
<evidence type="ECO:0000256" key="2">
    <source>
        <dbReference type="ARBA" id="ARBA00022448"/>
    </source>
</evidence>
<dbReference type="PANTHER" id="PTHR30151:SF0">
    <property type="entry name" value="ABC TRANSPORTER PERMEASE PROTEIN MJ0413-RELATED"/>
    <property type="match status" value="1"/>
</dbReference>
<feature type="region of interest" description="Disordered" evidence="8">
    <location>
        <begin position="1"/>
        <end position="20"/>
    </location>
</feature>
<feature type="transmembrane region" description="Helical" evidence="7">
    <location>
        <begin position="81"/>
        <end position="103"/>
    </location>
</feature>
<protein>
    <submittedName>
        <fullName evidence="10">ABC transporter permease</fullName>
    </submittedName>
</protein>
<comment type="similarity">
    <text evidence="7">Belongs to the binding-protein-dependent transport system permease family.</text>
</comment>
<keyword evidence="3" id="KW-1003">Cell membrane</keyword>
<feature type="transmembrane region" description="Helical" evidence="7">
    <location>
        <begin position="28"/>
        <end position="49"/>
    </location>
</feature>
<evidence type="ECO:0000313" key="10">
    <source>
        <dbReference type="EMBL" id="MFD2093193.1"/>
    </source>
</evidence>
<organism evidence="10 11">
    <name type="scientific">Blastococcus deserti</name>
    <dbReference type="NCBI Taxonomy" id="2259033"/>
    <lineage>
        <taxon>Bacteria</taxon>
        <taxon>Bacillati</taxon>
        <taxon>Actinomycetota</taxon>
        <taxon>Actinomycetes</taxon>
        <taxon>Geodermatophilales</taxon>
        <taxon>Geodermatophilaceae</taxon>
        <taxon>Blastococcus</taxon>
    </lineage>
</organism>
<keyword evidence="11" id="KW-1185">Reference proteome</keyword>
<name>A0ABW4XG39_9ACTN</name>
<dbReference type="SUPFAM" id="SSF161098">
    <property type="entry name" value="MetI-like"/>
    <property type="match status" value="1"/>
</dbReference>
<evidence type="ECO:0000256" key="1">
    <source>
        <dbReference type="ARBA" id="ARBA00004651"/>
    </source>
</evidence>
<dbReference type="Proteomes" id="UP001597402">
    <property type="component" value="Unassembled WGS sequence"/>
</dbReference>
<proteinExistence type="inferred from homology"/>
<dbReference type="EMBL" id="JBHUHP010000016">
    <property type="protein sequence ID" value="MFD2093193.1"/>
    <property type="molecule type" value="Genomic_DNA"/>
</dbReference>
<feature type="domain" description="ABC transmembrane type-1" evidence="9">
    <location>
        <begin position="77"/>
        <end position="257"/>
    </location>
</feature>
<comment type="subcellular location">
    <subcellularLocation>
        <location evidence="1 7">Cell membrane</location>
        <topology evidence="1 7">Multi-pass membrane protein</topology>
    </subcellularLocation>
</comment>
<gene>
    <name evidence="10" type="ORF">ACFSHS_16640</name>
</gene>
<dbReference type="CDD" id="cd06261">
    <property type="entry name" value="TM_PBP2"/>
    <property type="match status" value="1"/>
</dbReference>
<feature type="transmembrane region" description="Helical" evidence="7">
    <location>
        <begin position="206"/>
        <end position="227"/>
    </location>
</feature>
<accession>A0ABW4XG39</accession>
<dbReference type="InterPro" id="IPR035906">
    <property type="entry name" value="MetI-like_sf"/>
</dbReference>
<sequence>MAVSDVTTGAPAGTARPAPRRPAMAGTWLTYFLAVVGALLLWQLLSLFVNPLFLPGPLQVGRSAVELTGSGELPQHVGVSYFRVLSGWVIGAVLAIPLGLLAGRVKLLRVALEPFLNFFRFVPPIAFLSLSLIWLGIGETSKIALIVYASLFIVFLNTIAGVQAIDEEKLRAAQCLGASRLQLLSTVIVPATIPDIVTGLRTAMGISFMTVVAAELVAAESGVGYLIYNSRLFARTDYVFVGIVTLGLMGLLADLVFRWATTPVRHRYAIKF</sequence>